<dbReference type="GO" id="GO:0005737">
    <property type="term" value="C:cytoplasm"/>
    <property type="evidence" value="ECO:0007669"/>
    <property type="project" value="TreeGrafter"/>
</dbReference>
<dbReference type="SUPFAM" id="SSF56634">
    <property type="entry name" value="Heme-dependent catalase-like"/>
    <property type="match status" value="1"/>
</dbReference>
<evidence type="ECO:0000256" key="5">
    <source>
        <dbReference type="ARBA" id="ARBA00023004"/>
    </source>
</evidence>
<keyword evidence="2" id="KW-0349">Heme</keyword>
<dbReference type="InterPro" id="IPR020835">
    <property type="entry name" value="Catalase_sf"/>
</dbReference>
<dbReference type="Pfam" id="PF00199">
    <property type="entry name" value="Catalase"/>
    <property type="match status" value="1"/>
</dbReference>
<keyword evidence="6" id="KW-0376">Hydrogen peroxide</keyword>
<keyword evidence="4" id="KW-0560">Oxidoreductase</keyword>
<evidence type="ECO:0000256" key="4">
    <source>
        <dbReference type="ARBA" id="ARBA00023002"/>
    </source>
</evidence>
<dbReference type="InterPro" id="IPR011614">
    <property type="entry name" value="Catalase_core"/>
</dbReference>
<feature type="domain" description="Catalase core" evidence="9">
    <location>
        <begin position="61"/>
        <end position="438"/>
    </location>
</feature>
<keyword evidence="8" id="KW-0732">Signal</keyword>
<dbReference type="PROSITE" id="PS51402">
    <property type="entry name" value="CATALASE_3"/>
    <property type="match status" value="1"/>
</dbReference>
<keyword evidence="10" id="KW-1185">Reference proteome</keyword>
<dbReference type="InterPro" id="IPR010582">
    <property type="entry name" value="Catalase_immune_responsive"/>
</dbReference>
<keyword evidence="1" id="KW-0575">Peroxidase</keyword>
<organism evidence="10 11">
    <name type="scientific">Bicyclus anynana</name>
    <name type="common">Squinting bush brown butterfly</name>
    <dbReference type="NCBI Taxonomy" id="110368"/>
    <lineage>
        <taxon>Eukaryota</taxon>
        <taxon>Metazoa</taxon>
        <taxon>Ecdysozoa</taxon>
        <taxon>Arthropoda</taxon>
        <taxon>Hexapoda</taxon>
        <taxon>Insecta</taxon>
        <taxon>Pterygota</taxon>
        <taxon>Neoptera</taxon>
        <taxon>Endopterygota</taxon>
        <taxon>Lepidoptera</taxon>
        <taxon>Glossata</taxon>
        <taxon>Ditrysia</taxon>
        <taxon>Papilionoidea</taxon>
        <taxon>Nymphalidae</taxon>
        <taxon>Satyrinae</taxon>
        <taxon>Satyrini</taxon>
        <taxon>Mycalesina</taxon>
        <taxon>Bicyclus</taxon>
    </lineage>
</organism>
<dbReference type="RefSeq" id="XP_023941257.2">
    <property type="nucleotide sequence ID" value="XM_024085489.2"/>
</dbReference>
<dbReference type="Pfam" id="PF06628">
    <property type="entry name" value="Catalase-rel"/>
    <property type="match status" value="1"/>
</dbReference>
<accession>A0A6J1N834</accession>
<evidence type="ECO:0000256" key="6">
    <source>
        <dbReference type="ARBA" id="ARBA00023324"/>
    </source>
</evidence>
<feature type="chain" id="PRO_5046253685" evidence="8">
    <location>
        <begin position="28"/>
        <end position="551"/>
    </location>
</feature>
<keyword evidence="3" id="KW-0479">Metal-binding</keyword>
<sequence length="551" mass="63531">MKGFSRMEGHSTLVFCFYLITVNHVTCSDPEVLEYLNRTQPALRQLAEFKLKHPKPIGILTTSAGKLVELRETTTLNSDSFSNQYFVDSLSHSDAERIPERVVHAKGIGAHGYFEVTHDVSKYTKADVFNGVGKKTPVFGRFSVAAQNLGGSDLVREQKGLALKFYTREGNLDLLCIHIPVYFYKDPLEFVPISHAAKRNPRSTLFDTTMTLDIVTKRPDNVHGQLWVNSDFGLPNGYRKINQFPIHTYEINNKQGEKFYVKFNFISNQGIEFLSDEVARKIGDIDYFNRDLYNAIKNGDYPSWNLEMDLMTMDDIKKLDYDPFDLTRLWKKGTYKTVQIGRVIFNRNSDNQFRDHELSAFNPGHLVPGIPGPMDNLFRGRRFAYRDAHTHRLGINHNRVEINKPLYSKAYDRDGVPPVRENMKDAPNYYPNSFNGPVPYVDPSRPKERLVIYERNAVDLEPAAEFYNEFLQTEGQRERLVNTTVRSILPIPPELQRRVIRLYTLTDEDLGTRVAEGLKRALRMPPPPPPRVIRLNPRNANDHPRQHYYST</sequence>
<gene>
    <name evidence="11" type="primary">LOC112048108</name>
</gene>
<feature type="signal peptide" evidence="8">
    <location>
        <begin position="1"/>
        <end position="27"/>
    </location>
</feature>
<evidence type="ECO:0000256" key="7">
    <source>
        <dbReference type="SAM" id="MobiDB-lite"/>
    </source>
</evidence>
<dbReference type="SMART" id="SM01060">
    <property type="entry name" value="Catalase"/>
    <property type="match status" value="1"/>
</dbReference>
<reference evidence="11" key="1">
    <citation type="submission" date="2025-08" db="UniProtKB">
        <authorList>
            <consortium name="RefSeq"/>
        </authorList>
    </citation>
    <scope>IDENTIFICATION</scope>
</reference>
<dbReference type="InterPro" id="IPR018028">
    <property type="entry name" value="Catalase"/>
</dbReference>
<dbReference type="PANTHER" id="PTHR11465">
    <property type="entry name" value="CATALASE"/>
    <property type="match status" value="1"/>
</dbReference>
<evidence type="ECO:0000256" key="8">
    <source>
        <dbReference type="SAM" id="SignalP"/>
    </source>
</evidence>
<dbReference type="GO" id="GO:0042542">
    <property type="term" value="P:response to hydrogen peroxide"/>
    <property type="evidence" value="ECO:0007669"/>
    <property type="project" value="TreeGrafter"/>
</dbReference>
<dbReference type="GO" id="GO:0020037">
    <property type="term" value="F:heme binding"/>
    <property type="evidence" value="ECO:0007669"/>
    <property type="project" value="InterPro"/>
</dbReference>
<keyword evidence="5" id="KW-0408">Iron</keyword>
<proteinExistence type="predicted"/>
<dbReference type="PRINTS" id="PR00067">
    <property type="entry name" value="CATALASE"/>
</dbReference>
<dbReference type="GO" id="GO:0042744">
    <property type="term" value="P:hydrogen peroxide catabolic process"/>
    <property type="evidence" value="ECO:0007669"/>
    <property type="project" value="UniProtKB-KW"/>
</dbReference>
<evidence type="ECO:0000259" key="9">
    <source>
        <dbReference type="SMART" id="SM01060"/>
    </source>
</evidence>
<dbReference type="Proteomes" id="UP001652582">
    <property type="component" value="Chromosome 13"/>
</dbReference>
<evidence type="ECO:0000256" key="2">
    <source>
        <dbReference type="ARBA" id="ARBA00022617"/>
    </source>
</evidence>
<dbReference type="AlphaFoldDB" id="A0A6J1N834"/>
<dbReference type="GO" id="GO:0004096">
    <property type="term" value="F:catalase activity"/>
    <property type="evidence" value="ECO:0007669"/>
    <property type="project" value="UniProtKB-EC"/>
</dbReference>
<dbReference type="GO" id="GO:0046872">
    <property type="term" value="F:metal ion binding"/>
    <property type="evidence" value="ECO:0007669"/>
    <property type="project" value="UniProtKB-KW"/>
</dbReference>
<evidence type="ECO:0000256" key="1">
    <source>
        <dbReference type="ARBA" id="ARBA00022559"/>
    </source>
</evidence>
<dbReference type="Gene3D" id="2.40.180.10">
    <property type="entry name" value="Catalase core domain"/>
    <property type="match status" value="1"/>
</dbReference>
<evidence type="ECO:0000313" key="10">
    <source>
        <dbReference type="Proteomes" id="UP001652582"/>
    </source>
</evidence>
<name>A0A6J1N834_BICAN</name>
<dbReference type="GeneID" id="112048108"/>
<dbReference type="KEGG" id="bany:112048108"/>
<evidence type="ECO:0000256" key="3">
    <source>
        <dbReference type="ARBA" id="ARBA00022723"/>
    </source>
</evidence>
<protein>
    <submittedName>
        <fullName evidence="11">Peroxisomal catalase 1</fullName>
    </submittedName>
</protein>
<feature type="region of interest" description="Disordered" evidence="7">
    <location>
        <begin position="521"/>
        <end position="551"/>
    </location>
</feature>
<dbReference type="OrthoDB" id="6880011at2759"/>
<evidence type="ECO:0000313" key="11">
    <source>
        <dbReference type="RefSeq" id="XP_023941257.2"/>
    </source>
</evidence>